<dbReference type="AlphaFoldDB" id="A0AA95HB35"/>
<dbReference type="InterPro" id="IPR053785">
    <property type="entry name" value="PhaP6-like"/>
</dbReference>
<protein>
    <recommendedName>
        <fullName evidence="2">Phasin domain-containing protein</fullName>
    </recommendedName>
</protein>
<dbReference type="EMBL" id="CP124755">
    <property type="protein sequence ID" value="WGZ91744.1"/>
    <property type="molecule type" value="Genomic_DNA"/>
</dbReference>
<dbReference type="KEGG" id="tdu:QJT80_04525"/>
<gene>
    <name evidence="1" type="ORF">QJT80_04525</name>
</gene>
<name>A0AA95HB35_9GAMM</name>
<dbReference type="NCBIfam" id="NF045536">
    <property type="entry name" value="phasin_PhaP6"/>
    <property type="match status" value="1"/>
</dbReference>
<accession>A0AA95HB35</accession>
<reference evidence="1" key="1">
    <citation type="journal article" date="2023" name="Int. J. Mol. Sci.">
        <title>Metagenomics Revealed a New Genus 'Candidatus Thiocaldithrix dubininis' gen. nov., sp. nov. and a New Species 'Candidatus Thiothrix putei' sp. nov. in the Family Thiotrichaceae, Some Members of Which Have Traits of Both Na+- and H+-Motive Energetics.</title>
        <authorList>
            <person name="Ravin N.V."/>
            <person name="Muntyan M.S."/>
            <person name="Smolyakov D.D."/>
            <person name="Rudenko T.S."/>
            <person name="Beletsky A.V."/>
            <person name="Mardanov A.V."/>
            <person name="Grabovich M.Y."/>
        </authorList>
    </citation>
    <scope>NUCLEOTIDE SEQUENCE</scope>
    <source>
        <strain evidence="1">GKL-01</strain>
    </source>
</reference>
<evidence type="ECO:0000313" key="1">
    <source>
        <dbReference type="EMBL" id="WGZ91744.1"/>
    </source>
</evidence>
<reference evidence="1" key="2">
    <citation type="submission" date="2023-04" db="EMBL/GenBank/DDBJ databases">
        <authorList>
            <person name="Beletskiy A.V."/>
            <person name="Mardanov A.V."/>
            <person name="Ravin N.V."/>
        </authorList>
    </citation>
    <scope>NUCLEOTIDE SEQUENCE</scope>
    <source>
        <strain evidence="1">GKL-01</strain>
    </source>
</reference>
<dbReference type="Proteomes" id="UP001300672">
    <property type="component" value="Chromosome"/>
</dbReference>
<sequence>MSGKGAFNLANQSAQLALAVPKVMAKRLDIMAQAGLTPNAQQQQEMFTMGAEKVAAFYESWWEMGLEMAKQNQKVMLSLFTPWTMPRTLAKASDPKKLQHNMLKVLNKGMQPVSRRAVANAKRLG</sequence>
<proteinExistence type="predicted"/>
<evidence type="ECO:0008006" key="2">
    <source>
        <dbReference type="Google" id="ProtNLM"/>
    </source>
</evidence>
<organism evidence="1">
    <name type="scientific">Candidatus Thiocaldithrix dubininis</name>
    <dbReference type="NCBI Taxonomy" id="3080823"/>
    <lineage>
        <taxon>Bacteria</taxon>
        <taxon>Pseudomonadati</taxon>
        <taxon>Pseudomonadota</taxon>
        <taxon>Gammaproteobacteria</taxon>
        <taxon>Thiotrichales</taxon>
        <taxon>Thiotrichaceae</taxon>
        <taxon>Candidatus Thiocaldithrix</taxon>
    </lineage>
</organism>